<dbReference type="GO" id="GO:0003677">
    <property type="term" value="F:DNA binding"/>
    <property type="evidence" value="ECO:0007669"/>
    <property type="project" value="UniProtKB-KW"/>
</dbReference>
<keyword evidence="3" id="KW-0238">DNA-binding</keyword>
<dbReference type="Proteomes" id="UP000516786">
    <property type="component" value="Chromosome"/>
</dbReference>
<keyword evidence="1" id="KW-0175">Coiled coil</keyword>
<evidence type="ECO:0000313" key="3">
    <source>
        <dbReference type="EMBL" id="QOC95455.1"/>
    </source>
</evidence>
<accession>A0ABD7B581</accession>
<feature type="coiled-coil region" evidence="1">
    <location>
        <begin position="92"/>
        <end position="200"/>
    </location>
</feature>
<organism evidence="3 4">
    <name type="scientific">Pseudomonas putida</name>
    <name type="common">Arthrobacter siderocapsulatus</name>
    <dbReference type="NCBI Taxonomy" id="303"/>
    <lineage>
        <taxon>Bacteria</taxon>
        <taxon>Pseudomonadati</taxon>
        <taxon>Pseudomonadota</taxon>
        <taxon>Gammaproteobacteria</taxon>
        <taxon>Pseudomonadales</taxon>
        <taxon>Pseudomonadaceae</taxon>
        <taxon>Pseudomonas</taxon>
    </lineage>
</organism>
<gene>
    <name evidence="3" type="ORF">ID616_15070</name>
</gene>
<evidence type="ECO:0000259" key="2">
    <source>
        <dbReference type="Pfam" id="PF11740"/>
    </source>
</evidence>
<dbReference type="RefSeq" id="WP_191086564.1">
    <property type="nucleotide sequence ID" value="NZ_CP061723.1"/>
</dbReference>
<reference evidence="3 4" key="1">
    <citation type="submission" date="2020-09" db="EMBL/GenBank/DDBJ databases">
        <title>Co-existence of a novel multidrug-resistance efflux pump with carbapenem resistance gene blaVIM-2 in one megaplasmid in Pseudomonas putida.</title>
        <authorList>
            <person name="Peng K."/>
            <person name="Li R."/>
        </authorList>
    </citation>
    <scope>NUCLEOTIDE SEQUENCE [LARGE SCALE GENOMIC DNA]</scope>
    <source>
        <strain evidence="3 4">ZXPA-20</strain>
    </source>
</reference>
<dbReference type="AlphaFoldDB" id="A0ABD7B581"/>
<name>A0ABD7B581_PSEPU</name>
<feature type="domain" description="KfrA N-terminal DNA-binding" evidence="2">
    <location>
        <begin position="8"/>
        <end position="123"/>
    </location>
</feature>
<proteinExistence type="predicted"/>
<dbReference type="InterPro" id="IPR021104">
    <property type="entry name" value="KfrA_DNA-bd_N"/>
</dbReference>
<evidence type="ECO:0000313" key="4">
    <source>
        <dbReference type="Proteomes" id="UP000516786"/>
    </source>
</evidence>
<dbReference type="EMBL" id="CP061723">
    <property type="protein sequence ID" value="QOC95455.1"/>
    <property type="molecule type" value="Genomic_DNA"/>
</dbReference>
<evidence type="ECO:0000256" key="1">
    <source>
        <dbReference type="SAM" id="Coils"/>
    </source>
</evidence>
<protein>
    <submittedName>
        <fullName evidence="3">DNA-binding protein</fullName>
    </submittedName>
</protein>
<feature type="coiled-coil region" evidence="1">
    <location>
        <begin position="265"/>
        <end position="327"/>
    </location>
</feature>
<dbReference type="Pfam" id="PF11740">
    <property type="entry name" value="KfrA_N"/>
    <property type="match status" value="1"/>
</dbReference>
<sequence length="330" mass="37247">MAVGVPENHVFAAADAVLARGERPTVERVRLELGRGSPARVGALLDQWWEQLAERLRGETRLPDLPAELAQAFVAIWQQAITLAQGVAEQGLASQRQVLTEEREALVALEARARLDVAQARQQTGEAVSARQRAETRLADLEQLLAQRLAQIDDLRGQRDELLAQRNEARGQVVNLQQQVHDARVQAEQAREEQQRYTREVEDRAYREIDRTREENKGLTLQLTESSGKLQVMQQALTTSQGELSAAREQRSSAERLSRTAIEQLEQVRTTSLQLDEQRQVLQERVQVLYGELADAQRSAVAQQARADTLETQLAQLRQTLQSKHQRTRP</sequence>